<name>A0AA96DPG9_9BACT</name>
<dbReference type="InterPro" id="IPR023296">
    <property type="entry name" value="Glyco_hydro_beta-prop_sf"/>
</dbReference>
<gene>
    <name evidence="1" type="ORF">RMQ68_04420</name>
</gene>
<protein>
    <recommendedName>
        <fullName evidence="2">Glycosylase</fullName>
    </recommendedName>
</protein>
<evidence type="ECO:0008006" key="2">
    <source>
        <dbReference type="Google" id="ProtNLM"/>
    </source>
</evidence>
<dbReference type="EMBL" id="CP134854">
    <property type="protein sequence ID" value="WNL30640.1"/>
    <property type="molecule type" value="Genomic_DNA"/>
</dbReference>
<reference evidence="1" key="1">
    <citation type="submission" date="2023-09" db="EMBL/GenBank/DDBJ databases">
        <title>Arcobacter tbilisiensis sp. nov. isolated from chicken meat in Tbilisi, Georgia.</title>
        <authorList>
            <person name="Matthias R."/>
            <person name="Zautner A.E."/>
        </authorList>
    </citation>
    <scope>NUCLEOTIDE SEQUENCE</scope>
    <source>
        <strain evidence="1">LEO 52</strain>
    </source>
</reference>
<dbReference type="AlphaFoldDB" id="A0AA96DPG9"/>
<dbReference type="Gene3D" id="2.115.10.20">
    <property type="entry name" value="Glycosyl hydrolase domain, family 43"/>
    <property type="match status" value="2"/>
</dbReference>
<proteinExistence type="predicted"/>
<organism evidence="1">
    <name type="scientific">Arcobacter sp. AZ-2023</name>
    <dbReference type="NCBI Taxonomy" id="3074453"/>
    <lineage>
        <taxon>Bacteria</taxon>
        <taxon>Pseudomonadati</taxon>
        <taxon>Campylobacterota</taxon>
        <taxon>Epsilonproteobacteria</taxon>
        <taxon>Campylobacterales</taxon>
        <taxon>Arcobacteraceae</taxon>
        <taxon>Arcobacter</taxon>
    </lineage>
</organism>
<dbReference type="SUPFAM" id="SSF75005">
    <property type="entry name" value="Arabinanase/levansucrase/invertase"/>
    <property type="match status" value="1"/>
</dbReference>
<accession>A0AA96DPG9</accession>
<evidence type="ECO:0000313" key="1">
    <source>
        <dbReference type="EMBL" id="WNL30640.1"/>
    </source>
</evidence>
<dbReference type="PANTHER" id="PTHR35279:SF1">
    <property type="entry name" value="ARABINANASE_LEVANSUCRASE_INVERTASE"/>
    <property type="match status" value="1"/>
</dbReference>
<sequence>MQEKLTWNKLGRVLNPFDMEKLGITHPIPSFVEKSNKEHCITIYFNARDKENRSELRSCLLDMTSFEIIEISDTLFDYGKIGTFDEHGVEVCSVINITDKKLLFYQGWSRSFSTSSICSIGLAIMEKDNIKRNFFGPILTRTPKEPYDCAAPFVIKVNNEYFMYYSSVDSIEEINGKLTQKYNIKIATSNDAINWTKLDKIAIDYEKEEEFAFGRPFVLIDNNIFKMWYCYKGNHYKIGYAESLDGINWIRKDELNNLLLSKNDWDSEMVEYPVVFNYKNDRYMLYCGNGYGKTGIGLARLEK</sequence>
<dbReference type="PANTHER" id="PTHR35279">
    <property type="match status" value="1"/>
</dbReference>